<feature type="domain" description="Imelysin-like" evidence="4">
    <location>
        <begin position="89"/>
        <end position="399"/>
    </location>
</feature>
<evidence type="ECO:0000256" key="3">
    <source>
        <dbReference type="SAM" id="SignalP"/>
    </source>
</evidence>
<name>A0A379E2R2_9BACT</name>
<dbReference type="Proteomes" id="UP000255469">
    <property type="component" value="Unassembled WGS sequence"/>
</dbReference>
<dbReference type="RefSeq" id="WP_029216608.1">
    <property type="nucleotide sequence ID" value="NZ_CAUVPN010000006.1"/>
</dbReference>
<dbReference type="AlphaFoldDB" id="A0A379E2R2"/>
<evidence type="ECO:0000256" key="2">
    <source>
        <dbReference type="ARBA" id="ARBA00022729"/>
    </source>
</evidence>
<dbReference type="InterPro" id="IPR018976">
    <property type="entry name" value="Imelysin-like"/>
</dbReference>
<dbReference type="PROSITE" id="PS51257">
    <property type="entry name" value="PROKAR_LIPOPROTEIN"/>
    <property type="match status" value="1"/>
</dbReference>
<evidence type="ECO:0000313" key="5">
    <source>
        <dbReference type="EMBL" id="SUB86998.1"/>
    </source>
</evidence>
<feature type="signal peptide" evidence="3">
    <location>
        <begin position="1"/>
        <end position="23"/>
    </location>
</feature>
<feature type="chain" id="PRO_5016624275" evidence="3">
    <location>
        <begin position="24"/>
        <end position="417"/>
    </location>
</feature>
<dbReference type="EMBL" id="UGTM01000001">
    <property type="protein sequence ID" value="SUB86998.1"/>
    <property type="molecule type" value="Genomic_DNA"/>
</dbReference>
<dbReference type="Pfam" id="PF09375">
    <property type="entry name" value="Peptidase_M75"/>
    <property type="match status" value="1"/>
</dbReference>
<dbReference type="InterPro" id="IPR034982">
    <property type="entry name" value="Imelysin-like_IrpA"/>
</dbReference>
<dbReference type="GO" id="GO:0030313">
    <property type="term" value="C:cell envelope"/>
    <property type="evidence" value="ECO:0007669"/>
    <property type="project" value="UniProtKB-SubCell"/>
</dbReference>
<dbReference type="CDD" id="cd14658">
    <property type="entry name" value="Imelysin-like_IrpA"/>
    <property type="match status" value="1"/>
</dbReference>
<accession>A0A379E2R2</accession>
<protein>
    <submittedName>
        <fullName evidence="5">Uncharacterized iron-regulated protein</fullName>
    </submittedName>
</protein>
<proteinExistence type="predicted"/>
<organism evidence="5 6">
    <name type="scientific">Prevotella denticola</name>
    <dbReference type="NCBI Taxonomy" id="28129"/>
    <lineage>
        <taxon>Bacteria</taxon>
        <taxon>Pseudomonadati</taxon>
        <taxon>Bacteroidota</taxon>
        <taxon>Bacteroidia</taxon>
        <taxon>Bacteroidales</taxon>
        <taxon>Prevotellaceae</taxon>
        <taxon>Prevotella</taxon>
    </lineage>
</organism>
<evidence type="ECO:0000256" key="1">
    <source>
        <dbReference type="ARBA" id="ARBA00004196"/>
    </source>
</evidence>
<evidence type="ECO:0000259" key="4">
    <source>
        <dbReference type="Pfam" id="PF09375"/>
    </source>
</evidence>
<keyword evidence="2 3" id="KW-0732">Signal</keyword>
<sequence length="417" mass="46002">MKMIRKSALLFAVAGTLSLGFTACSSNDDPGISEEDYTNKQFGNEAMAACTDLTTALTEANQAIVSSQLSAEQKKELQNILNANVDNVIYPTYKELGDDVEALHAALGTLSEKQISQKNVDDACAAFLKAREQWEKSEAFLMGPASDFSIDPHIDSWPLNRTALHAYFGNPTAEIKDESILGFHALEFILFRNGKPRKVAEFQGNDTYPNFTDIKGSDELKYAEAVIKDLLNHVYELEVAWNPTNATRLAAVKAANLKYQTEKGLSYGENMRSAGDAAKSTFASIDVAVTQVLSETEGSCLGIANEVGTAKISNPFQAGDISYVESPYSYNSITDFQNNIRSIENIWYGGRNGKNSNAAYSFHKFFQSNKTAVGRKVEAAIETAIQKIGRMPKPFVKYVSKVWNKKFEDDNDFDVKE</sequence>
<dbReference type="Gene3D" id="1.20.1420.20">
    <property type="entry name" value="M75 peptidase, HXXE motif"/>
    <property type="match status" value="1"/>
</dbReference>
<gene>
    <name evidence="5" type="ORF">NCTC13067_00653</name>
</gene>
<dbReference type="InterPro" id="IPR038352">
    <property type="entry name" value="Imelysin_sf"/>
</dbReference>
<evidence type="ECO:0000313" key="6">
    <source>
        <dbReference type="Proteomes" id="UP000255469"/>
    </source>
</evidence>
<comment type="subcellular location">
    <subcellularLocation>
        <location evidence="1">Cell envelope</location>
    </subcellularLocation>
</comment>
<reference evidence="5 6" key="1">
    <citation type="submission" date="2018-06" db="EMBL/GenBank/DDBJ databases">
        <authorList>
            <consortium name="Pathogen Informatics"/>
            <person name="Doyle S."/>
        </authorList>
    </citation>
    <scope>NUCLEOTIDE SEQUENCE [LARGE SCALE GENOMIC DNA]</scope>
    <source>
        <strain evidence="5 6">NCTC13067</strain>
    </source>
</reference>